<reference evidence="1 2" key="1">
    <citation type="journal article" date="2018" name="Biotechnol. Biofuels">
        <title>Integrative visual omics of the white-rot fungus Polyporus brumalis exposes the biotechnological potential of its oxidative enzymes for delignifying raw plant biomass.</title>
        <authorList>
            <person name="Miyauchi S."/>
            <person name="Rancon A."/>
            <person name="Drula E."/>
            <person name="Hage H."/>
            <person name="Chaduli D."/>
            <person name="Favel A."/>
            <person name="Grisel S."/>
            <person name="Henrissat B."/>
            <person name="Herpoel-Gimbert I."/>
            <person name="Ruiz-Duenas F.J."/>
            <person name="Chevret D."/>
            <person name="Hainaut M."/>
            <person name="Lin J."/>
            <person name="Wang M."/>
            <person name="Pangilinan J."/>
            <person name="Lipzen A."/>
            <person name="Lesage-Meessen L."/>
            <person name="Navarro D."/>
            <person name="Riley R."/>
            <person name="Grigoriev I.V."/>
            <person name="Zhou S."/>
            <person name="Raouche S."/>
            <person name="Rosso M.N."/>
        </authorList>
    </citation>
    <scope>NUCLEOTIDE SEQUENCE [LARGE SCALE GENOMIC DNA]</scope>
    <source>
        <strain evidence="1 2">BRFM 1820</strain>
    </source>
</reference>
<dbReference type="Proteomes" id="UP000256964">
    <property type="component" value="Unassembled WGS sequence"/>
</dbReference>
<name>A0A371CLT3_9APHY</name>
<protein>
    <recommendedName>
        <fullName evidence="3">Protein kinase domain-containing protein</fullName>
    </recommendedName>
</protein>
<evidence type="ECO:0000313" key="1">
    <source>
        <dbReference type="EMBL" id="RDX41233.1"/>
    </source>
</evidence>
<sequence>MKVIRFPDFSRELVDFGDSGHATFPYAELQEISIRDSDLAMQPAGEGDEIWTAKVLQRLDRRKRPRVRVYKVELSHSQGRHLAVCKVASFDEASNLRKEAALYDNELKGLQGTVVPTIEGLFMGWLDGEEAYVLVQEYCGPRSTNLSSFKEDVLAAAIKLHAAGVGVYENILALERHITLDDGSDGSKPTIRFVGLDKAEPHQCALVADGIPEPLDVMAIAYNQRPKCKELQALCLMLEDWYVQYLG</sequence>
<evidence type="ECO:0000313" key="2">
    <source>
        <dbReference type="Proteomes" id="UP000256964"/>
    </source>
</evidence>
<proteinExistence type="predicted"/>
<dbReference type="AlphaFoldDB" id="A0A371CLT3"/>
<keyword evidence="2" id="KW-1185">Reference proteome</keyword>
<dbReference type="OrthoDB" id="2804112at2759"/>
<accession>A0A371CLT3</accession>
<organism evidence="1 2">
    <name type="scientific">Lentinus brumalis</name>
    <dbReference type="NCBI Taxonomy" id="2498619"/>
    <lineage>
        <taxon>Eukaryota</taxon>
        <taxon>Fungi</taxon>
        <taxon>Dikarya</taxon>
        <taxon>Basidiomycota</taxon>
        <taxon>Agaricomycotina</taxon>
        <taxon>Agaricomycetes</taxon>
        <taxon>Polyporales</taxon>
        <taxon>Polyporaceae</taxon>
        <taxon>Lentinus</taxon>
    </lineage>
</organism>
<dbReference type="EMBL" id="KZ857518">
    <property type="protein sequence ID" value="RDX41233.1"/>
    <property type="molecule type" value="Genomic_DNA"/>
</dbReference>
<evidence type="ECO:0008006" key="3">
    <source>
        <dbReference type="Google" id="ProtNLM"/>
    </source>
</evidence>
<gene>
    <name evidence="1" type="ORF">OH76DRAFT_1423232</name>
</gene>